<keyword evidence="3" id="KW-1185">Reference proteome</keyword>
<protein>
    <submittedName>
        <fullName evidence="2">YcaO-like family protein</fullName>
    </submittedName>
</protein>
<dbReference type="Gene3D" id="3.30.1330.230">
    <property type="match status" value="1"/>
</dbReference>
<sequence length="392" mass="41790">MKPVPAYDHPPLALFGITRVGDLTDLDVVGIPVWFATRPNARSIAVSQGKGLTPEQARISAIMEAVEGAVAEQTKALIAEFGTPEEMLSRGRHLVPLEELVRFRAEAYDEEAPRAWVRGVAHGSGRPVFAPYELIGLDMREEFPWDRDAFHISSAGLAAGPSFEFAALAALLELAEHDATTFSDAFGHLEATSRQMRWQAGVHAGLDEAVAKVRAAGLEPRFFDKTNRLGLPVVSAAIVRPVIGEEGGGERFSGGEACRLDAGAAALAALLEAVQSRLTHIGGARDDLEPDFYETRGDVLPAPVLGAPGLAEFAERHRQAPLLRAEELTHAAQLDIVAGKLAAAGHADIFLFDLPGPVEGVHVVRALVPGLKTFVEDGVSDIGLEDLFGAMT</sequence>
<dbReference type="Pfam" id="PF02624">
    <property type="entry name" value="YcaO"/>
    <property type="match status" value="1"/>
</dbReference>
<dbReference type="EMBL" id="JBFNQD010000014">
    <property type="protein sequence ID" value="MEW9309442.1"/>
    <property type="molecule type" value="Genomic_DNA"/>
</dbReference>
<dbReference type="PANTHER" id="PTHR37809:SF1">
    <property type="entry name" value="RIBOSOMAL PROTEIN S12 METHYLTHIOTRANSFERASE ACCESSORY FACTOR YCAO"/>
    <property type="match status" value="1"/>
</dbReference>
<dbReference type="Proteomes" id="UP001555786">
    <property type="component" value="Unassembled WGS sequence"/>
</dbReference>
<accession>A0ABV3PUU4</accession>
<comment type="caution">
    <text evidence="2">The sequence shown here is derived from an EMBL/GenBank/DDBJ whole genome shotgun (WGS) entry which is preliminary data.</text>
</comment>
<dbReference type="RefSeq" id="WP_367626148.1">
    <property type="nucleotide sequence ID" value="NZ_JBFNQD010000014.1"/>
</dbReference>
<dbReference type="PANTHER" id="PTHR37809">
    <property type="entry name" value="RIBOSOMAL PROTEIN S12 METHYLTHIOTRANSFERASE ACCESSORY FACTOR YCAO"/>
    <property type="match status" value="1"/>
</dbReference>
<dbReference type="NCBIfam" id="TIGR00702">
    <property type="entry name" value="YcaO-type kinase domain"/>
    <property type="match status" value="1"/>
</dbReference>
<dbReference type="InterPro" id="IPR003776">
    <property type="entry name" value="YcaO-like_dom"/>
</dbReference>
<evidence type="ECO:0000259" key="1">
    <source>
        <dbReference type="PROSITE" id="PS51664"/>
    </source>
</evidence>
<dbReference type="PROSITE" id="PS51664">
    <property type="entry name" value="YCAO"/>
    <property type="match status" value="1"/>
</dbReference>
<evidence type="ECO:0000313" key="2">
    <source>
        <dbReference type="EMBL" id="MEW9309442.1"/>
    </source>
</evidence>
<proteinExistence type="predicted"/>
<name>A0ABV3PUU4_9HYPH</name>
<reference evidence="2 3" key="1">
    <citation type="submission" date="2024-07" db="EMBL/GenBank/DDBJ databases">
        <title>Description of Labrys sedimenti sp. nov., isolated from a diclofenac-degrading enrichment culture.</title>
        <authorList>
            <person name="Tancsics A."/>
            <person name="Csepanyi A."/>
        </authorList>
    </citation>
    <scope>NUCLEOTIDE SEQUENCE [LARGE SCALE GENOMIC DNA]</scope>
    <source>
        <strain evidence="2 3">LMG 23578</strain>
    </source>
</reference>
<evidence type="ECO:0000313" key="3">
    <source>
        <dbReference type="Proteomes" id="UP001555786"/>
    </source>
</evidence>
<organism evidence="2 3">
    <name type="scientific">Labrys neptuniae</name>
    <dbReference type="NCBI Taxonomy" id="376174"/>
    <lineage>
        <taxon>Bacteria</taxon>
        <taxon>Pseudomonadati</taxon>
        <taxon>Pseudomonadota</taxon>
        <taxon>Alphaproteobacteria</taxon>
        <taxon>Hyphomicrobiales</taxon>
        <taxon>Xanthobacteraceae</taxon>
        <taxon>Labrys</taxon>
    </lineage>
</organism>
<gene>
    <name evidence="2" type="ORF">ABXS05_28085</name>
</gene>
<feature type="domain" description="YcaO" evidence="1">
    <location>
        <begin position="49"/>
        <end position="392"/>
    </location>
</feature>